<organism evidence="1 2">
    <name type="scientific">Mycena rosella</name>
    <name type="common">Pink bonnet</name>
    <name type="synonym">Agaricus rosellus</name>
    <dbReference type="NCBI Taxonomy" id="1033263"/>
    <lineage>
        <taxon>Eukaryota</taxon>
        <taxon>Fungi</taxon>
        <taxon>Dikarya</taxon>
        <taxon>Basidiomycota</taxon>
        <taxon>Agaricomycotina</taxon>
        <taxon>Agaricomycetes</taxon>
        <taxon>Agaricomycetidae</taxon>
        <taxon>Agaricales</taxon>
        <taxon>Marasmiineae</taxon>
        <taxon>Mycenaceae</taxon>
        <taxon>Mycena</taxon>
    </lineage>
</organism>
<proteinExistence type="predicted"/>
<reference evidence="1" key="1">
    <citation type="submission" date="2023-03" db="EMBL/GenBank/DDBJ databases">
        <title>Massive genome expansion in bonnet fungi (Mycena s.s.) driven by repeated elements and novel gene families across ecological guilds.</title>
        <authorList>
            <consortium name="Lawrence Berkeley National Laboratory"/>
            <person name="Harder C.B."/>
            <person name="Miyauchi S."/>
            <person name="Viragh M."/>
            <person name="Kuo A."/>
            <person name="Thoen E."/>
            <person name="Andreopoulos B."/>
            <person name="Lu D."/>
            <person name="Skrede I."/>
            <person name="Drula E."/>
            <person name="Henrissat B."/>
            <person name="Morin E."/>
            <person name="Kohler A."/>
            <person name="Barry K."/>
            <person name="LaButti K."/>
            <person name="Morin E."/>
            <person name="Salamov A."/>
            <person name="Lipzen A."/>
            <person name="Mereny Z."/>
            <person name="Hegedus B."/>
            <person name="Baldrian P."/>
            <person name="Stursova M."/>
            <person name="Weitz H."/>
            <person name="Taylor A."/>
            <person name="Grigoriev I.V."/>
            <person name="Nagy L.G."/>
            <person name="Martin F."/>
            <person name="Kauserud H."/>
        </authorList>
    </citation>
    <scope>NUCLEOTIDE SEQUENCE</scope>
    <source>
        <strain evidence="1">CBHHK067</strain>
    </source>
</reference>
<gene>
    <name evidence="1" type="ORF">B0H17DRAFT_1203177</name>
</gene>
<name>A0AAD7DCL5_MYCRO</name>
<sequence>MNLIPRLSNQAEFTFELSLVEGTNGFNGSLSLPSIISDISTLPIYVADGFSTSDIGQTITKVISGMTLPILEELKMESQEYPNLLLPWPRRQFLALSARSSFPTHLRALQLYHWVFMEAELLECLYSLPRLEGLAISDHQLTTDGGVNQLLLTDSLFSQLTAAPESPYPVPCLRFLGCFKLSLVQFDDQVYLDFLVSRLGPRHPVAVPFENRVYWLPEHHRELDPKVAARIEKLRGENAVVFSYAEAYAG</sequence>
<dbReference type="EMBL" id="JARKIE010000081">
    <property type="protein sequence ID" value="KAJ7688173.1"/>
    <property type="molecule type" value="Genomic_DNA"/>
</dbReference>
<accession>A0AAD7DCL5</accession>
<comment type="caution">
    <text evidence="1">The sequence shown here is derived from an EMBL/GenBank/DDBJ whole genome shotgun (WGS) entry which is preliminary data.</text>
</comment>
<evidence type="ECO:0000313" key="2">
    <source>
        <dbReference type="Proteomes" id="UP001221757"/>
    </source>
</evidence>
<keyword evidence="2" id="KW-1185">Reference proteome</keyword>
<dbReference type="AlphaFoldDB" id="A0AAD7DCL5"/>
<protein>
    <submittedName>
        <fullName evidence="1">Uncharacterized protein</fullName>
    </submittedName>
</protein>
<dbReference type="Proteomes" id="UP001221757">
    <property type="component" value="Unassembled WGS sequence"/>
</dbReference>
<evidence type="ECO:0000313" key="1">
    <source>
        <dbReference type="EMBL" id="KAJ7688173.1"/>
    </source>
</evidence>